<dbReference type="InParanoid" id="A0A1E7F3H7"/>
<dbReference type="Proteomes" id="UP000095751">
    <property type="component" value="Unassembled WGS sequence"/>
</dbReference>
<keyword evidence="2" id="KW-0962">Peroxisome biogenesis</keyword>
<dbReference type="GO" id="GO:0005778">
    <property type="term" value="C:peroxisomal membrane"/>
    <property type="evidence" value="ECO:0007669"/>
    <property type="project" value="UniProtKB-SubCell"/>
</dbReference>
<dbReference type="EMBL" id="KV784364">
    <property type="protein sequence ID" value="OEU12689.1"/>
    <property type="molecule type" value="Genomic_DNA"/>
</dbReference>
<evidence type="ECO:0000313" key="4">
    <source>
        <dbReference type="EMBL" id="OEU12689.1"/>
    </source>
</evidence>
<feature type="compositionally biased region" description="Polar residues" evidence="3">
    <location>
        <begin position="19"/>
        <end position="29"/>
    </location>
</feature>
<reference evidence="4 5" key="1">
    <citation type="submission" date="2016-09" db="EMBL/GenBank/DDBJ databases">
        <title>Extensive genetic diversity and differential bi-allelic expression allows diatom success in the polar Southern Ocean.</title>
        <authorList>
            <consortium name="DOE Joint Genome Institute"/>
            <person name="Mock T."/>
            <person name="Otillar R.P."/>
            <person name="Strauss J."/>
            <person name="Dupont C."/>
            <person name="Frickenhaus S."/>
            <person name="Maumus F."/>
            <person name="Mcmullan M."/>
            <person name="Sanges R."/>
            <person name="Schmutz J."/>
            <person name="Toseland A."/>
            <person name="Valas R."/>
            <person name="Veluchamy A."/>
            <person name="Ward B.J."/>
            <person name="Allen A."/>
            <person name="Barry K."/>
            <person name="Falciatore A."/>
            <person name="Ferrante M."/>
            <person name="Fortunato A.E."/>
            <person name="Gloeckner G."/>
            <person name="Gruber A."/>
            <person name="Hipkin R."/>
            <person name="Janech M."/>
            <person name="Kroth P."/>
            <person name="Leese F."/>
            <person name="Lindquist E."/>
            <person name="Lyon B.R."/>
            <person name="Martin J."/>
            <person name="Mayer C."/>
            <person name="Parker M."/>
            <person name="Quesneville H."/>
            <person name="Raymond J."/>
            <person name="Uhlig C."/>
            <person name="Valentin K.U."/>
            <person name="Worden A.Z."/>
            <person name="Armbrust E.V."/>
            <person name="Bowler C."/>
            <person name="Green B."/>
            <person name="Moulton V."/>
            <person name="Van Oosterhout C."/>
            <person name="Grigoriev I."/>
        </authorList>
    </citation>
    <scope>NUCLEOTIDE SEQUENCE [LARGE SCALE GENOMIC DNA]</scope>
    <source>
        <strain evidence="4 5">CCMP1102</strain>
    </source>
</reference>
<sequence length="379" mass="43977">MHLALEENAGTEIRKDDNNNGSNDYGTSIQTRCPSTISAKGIRICLTVVHSIMPSMLEIVRAAKQQDSNITVMATTKIRLILEQIKFLLRMYLLVPYWKQQQNHLTDTNNNVNDTTTTVTATTTTDDCGILMDGGMYRIDQQFKKGITWEESKSIQRRRNYVGKRTGWTQPSLDTRSMIKNNKDNNNNIRTILADFLYAFRPLVWAWFESRAQQHQNNGKSRNENSQQQRDRSSSSSSSSQSSTSSTVFSFLFSNNWSNGTKKLLRGWILCLGMDLLSIRLLEHNNNSNNNIHINEIRHNNNNDKNHRNIRTEDEIRRRKFRLFLYALRSPVWSMATSPILDLLSKRILQKIPILGNFIEIYIWDFILYYQHPFVSEEG</sequence>
<dbReference type="Pfam" id="PF08610">
    <property type="entry name" value="Pex16"/>
    <property type="match status" value="1"/>
</dbReference>
<dbReference type="GO" id="GO:0007031">
    <property type="term" value="P:peroxisome organization"/>
    <property type="evidence" value="ECO:0007669"/>
    <property type="project" value="UniProtKB-KW"/>
</dbReference>
<dbReference type="InterPro" id="IPR013919">
    <property type="entry name" value="Pex16"/>
</dbReference>
<comment type="subcellular location">
    <subcellularLocation>
        <location evidence="2">Peroxisome membrane</location>
    </subcellularLocation>
</comment>
<evidence type="ECO:0000256" key="2">
    <source>
        <dbReference type="RuleBase" id="RU365003"/>
    </source>
</evidence>
<dbReference type="PANTHER" id="PTHR13299:SF0">
    <property type="entry name" value="PEROXISOMAL MEMBRANE PROTEIN PEX16"/>
    <property type="match status" value="1"/>
</dbReference>
<feature type="compositionally biased region" description="Low complexity" evidence="3">
    <location>
        <begin position="234"/>
        <end position="244"/>
    </location>
</feature>
<proteinExistence type="inferred from homology"/>
<dbReference type="OrthoDB" id="59472at2759"/>
<feature type="region of interest" description="Disordered" evidence="3">
    <location>
        <begin position="215"/>
        <end position="244"/>
    </location>
</feature>
<dbReference type="KEGG" id="fcy:FRACYDRAFT_243946"/>
<accession>A0A1E7F3H7</accession>
<gene>
    <name evidence="4" type="ORF">FRACYDRAFT_243946</name>
</gene>
<feature type="region of interest" description="Disordered" evidence="3">
    <location>
        <begin position="1"/>
        <end position="29"/>
    </location>
</feature>
<evidence type="ECO:0000256" key="1">
    <source>
        <dbReference type="ARBA" id="ARBA00009505"/>
    </source>
</evidence>
<evidence type="ECO:0000313" key="5">
    <source>
        <dbReference type="Proteomes" id="UP000095751"/>
    </source>
</evidence>
<keyword evidence="2" id="KW-0576">Peroxisome</keyword>
<evidence type="ECO:0000256" key="3">
    <source>
        <dbReference type="SAM" id="MobiDB-lite"/>
    </source>
</evidence>
<organism evidence="4 5">
    <name type="scientific">Fragilariopsis cylindrus CCMP1102</name>
    <dbReference type="NCBI Taxonomy" id="635003"/>
    <lineage>
        <taxon>Eukaryota</taxon>
        <taxon>Sar</taxon>
        <taxon>Stramenopiles</taxon>
        <taxon>Ochrophyta</taxon>
        <taxon>Bacillariophyta</taxon>
        <taxon>Bacillariophyceae</taxon>
        <taxon>Bacillariophycidae</taxon>
        <taxon>Bacillariales</taxon>
        <taxon>Bacillariaceae</taxon>
        <taxon>Fragilariopsis</taxon>
    </lineage>
</organism>
<dbReference type="PANTHER" id="PTHR13299">
    <property type="entry name" value="PEROXISOMAL MEMBRANE PROTEIN PEX16"/>
    <property type="match status" value="1"/>
</dbReference>
<keyword evidence="5" id="KW-1185">Reference proteome</keyword>
<name>A0A1E7F3H7_9STRA</name>
<protein>
    <recommendedName>
        <fullName evidence="2">Peroxisomal membrane protein PEX16</fullName>
    </recommendedName>
</protein>
<comment type="similarity">
    <text evidence="1 2">Belongs to the peroxin-16 family.</text>
</comment>
<dbReference type="AlphaFoldDB" id="A0A1E7F3H7"/>